<evidence type="ECO:0000259" key="10">
    <source>
        <dbReference type="Pfam" id="PF26540"/>
    </source>
</evidence>
<dbReference type="InterPro" id="IPR058579">
    <property type="entry name" value="IspG_C"/>
</dbReference>
<dbReference type="SUPFAM" id="SSF56014">
    <property type="entry name" value="Nitrite and sulphite reductase 4Fe-4S domain-like"/>
    <property type="match status" value="1"/>
</dbReference>
<dbReference type="InterPro" id="IPR016425">
    <property type="entry name" value="IspG_bac"/>
</dbReference>
<keyword evidence="4 7" id="KW-0408">Iron</keyword>
<dbReference type="GO" id="GO:0016114">
    <property type="term" value="P:terpenoid biosynthetic process"/>
    <property type="evidence" value="ECO:0007669"/>
    <property type="project" value="InterPro"/>
</dbReference>
<dbReference type="HAMAP" id="MF_00159">
    <property type="entry name" value="IspG"/>
    <property type="match status" value="1"/>
</dbReference>
<keyword evidence="2 7" id="KW-0479">Metal-binding</keyword>
<dbReference type="FunFam" id="3.20.20.20:FF:000001">
    <property type="entry name" value="4-hydroxy-3-methylbut-2-en-1-yl diphosphate synthase (flavodoxin)"/>
    <property type="match status" value="1"/>
</dbReference>
<comment type="caution">
    <text evidence="11">The sequence shown here is derived from an EMBL/GenBank/DDBJ whole genome shotgun (WGS) entry which is preliminary data.</text>
</comment>
<evidence type="ECO:0000256" key="6">
    <source>
        <dbReference type="ARBA" id="ARBA00023229"/>
    </source>
</evidence>
<keyword evidence="3 7" id="KW-0560">Oxidoreductase</keyword>
<dbReference type="InterPro" id="IPR011005">
    <property type="entry name" value="Dihydropteroate_synth-like_sf"/>
</dbReference>
<evidence type="ECO:0000256" key="4">
    <source>
        <dbReference type="ARBA" id="ARBA00023004"/>
    </source>
</evidence>
<feature type="domain" description="IspG TIM-barrel" evidence="9">
    <location>
        <begin position="6"/>
        <end position="244"/>
    </location>
</feature>
<comment type="function">
    <text evidence="7">Converts 2C-methyl-D-erythritol 2,4-cyclodiphosphate (ME-2,4cPP) into 1-hydroxy-2-methyl-2-(E)-butenyl 4-diphosphate.</text>
</comment>
<reference evidence="11" key="2">
    <citation type="submission" date="2021-04" db="EMBL/GenBank/DDBJ databases">
        <authorList>
            <person name="Gilroy R."/>
        </authorList>
    </citation>
    <scope>NUCLEOTIDE SEQUENCE</scope>
    <source>
        <strain evidence="11">26628</strain>
    </source>
</reference>
<accession>A0A9D2AR97</accession>
<keyword evidence="1 7" id="KW-0004">4Fe-4S</keyword>
<evidence type="ECO:0000256" key="7">
    <source>
        <dbReference type="HAMAP-Rule" id="MF_00159"/>
    </source>
</evidence>
<evidence type="ECO:0000256" key="8">
    <source>
        <dbReference type="SAM" id="MobiDB-lite"/>
    </source>
</evidence>
<evidence type="ECO:0000313" key="12">
    <source>
        <dbReference type="Proteomes" id="UP000824249"/>
    </source>
</evidence>
<dbReference type="SUPFAM" id="SSF51717">
    <property type="entry name" value="Dihydropteroate synthetase-like"/>
    <property type="match status" value="1"/>
</dbReference>
<dbReference type="Proteomes" id="UP000824249">
    <property type="component" value="Unassembled WGS sequence"/>
</dbReference>
<comment type="catalytic activity">
    <reaction evidence="7">
        <text>(2E)-4-hydroxy-3-methylbut-2-enyl diphosphate + oxidized [flavodoxin] + H2O + 2 H(+) = 2-C-methyl-D-erythritol 2,4-cyclic diphosphate + reduced [flavodoxin]</text>
        <dbReference type="Rhea" id="RHEA:43604"/>
        <dbReference type="Rhea" id="RHEA-COMP:10622"/>
        <dbReference type="Rhea" id="RHEA-COMP:10623"/>
        <dbReference type="ChEBI" id="CHEBI:15377"/>
        <dbReference type="ChEBI" id="CHEBI:15378"/>
        <dbReference type="ChEBI" id="CHEBI:57618"/>
        <dbReference type="ChEBI" id="CHEBI:58210"/>
        <dbReference type="ChEBI" id="CHEBI:58483"/>
        <dbReference type="ChEBI" id="CHEBI:128753"/>
        <dbReference type="EC" id="1.17.7.3"/>
    </reaction>
</comment>
<comment type="cofactor">
    <cofactor evidence="7">
        <name>[4Fe-4S] cluster</name>
        <dbReference type="ChEBI" id="CHEBI:49883"/>
    </cofactor>
    <text evidence="7">Binds 1 [4Fe-4S] cluster.</text>
</comment>
<proteinExistence type="inferred from homology"/>
<dbReference type="GO" id="GO:0019288">
    <property type="term" value="P:isopentenyl diphosphate biosynthetic process, methylerythritol 4-phosphate pathway"/>
    <property type="evidence" value="ECO:0007669"/>
    <property type="project" value="UniProtKB-UniRule"/>
</dbReference>
<reference evidence="11" key="1">
    <citation type="journal article" date="2021" name="PeerJ">
        <title>Extensive microbial diversity within the chicken gut microbiome revealed by metagenomics and culture.</title>
        <authorList>
            <person name="Gilroy R."/>
            <person name="Ravi A."/>
            <person name="Getino M."/>
            <person name="Pursley I."/>
            <person name="Horton D.L."/>
            <person name="Alikhan N.F."/>
            <person name="Baker D."/>
            <person name="Gharbi K."/>
            <person name="Hall N."/>
            <person name="Watson M."/>
            <person name="Adriaenssens E.M."/>
            <person name="Foster-Nyarko E."/>
            <person name="Jarju S."/>
            <person name="Secka A."/>
            <person name="Antonio M."/>
            <person name="Oren A."/>
            <person name="Chaudhuri R.R."/>
            <person name="La Ragione R."/>
            <person name="Hildebrand F."/>
            <person name="Pallen M.J."/>
        </authorList>
    </citation>
    <scope>NUCLEOTIDE SEQUENCE</scope>
    <source>
        <strain evidence="11">26628</strain>
    </source>
</reference>
<feature type="binding site" evidence="7">
    <location>
        <position position="298"/>
    </location>
    <ligand>
        <name>[4Fe-4S] cluster</name>
        <dbReference type="ChEBI" id="CHEBI:49883"/>
    </ligand>
</feature>
<dbReference type="GO" id="GO:0051539">
    <property type="term" value="F:4 iron, 4 sulfur cluster binding"/>
    <property type="evidence" value="ECO:0007669"/>
    <property type="project" value="UniProtKB-UniRule"/>
</dbReference>
<feature type="binding site" evidence="7">
    <location>
        <position position="266"/>
    </location>
    <ligand>
        <name>[4Fe-4S] cluster</name>
        <dbReference type="ChEBI" id="CHEBI:49883"/>
    </ligand>
</feature>
<keyword evidence="5 7" id="KW-0411">Iron-sulfur</keyword>
<dbReference type="Pfam" id="PF26540">
    <property type="entry name" value="GcpE_C"/>
    <property type="match status" value="1"/>
</dbReference>
<evidence type="ECO:0000313" key="11">
    <source>
        <dbReference type="EMBL" id="HIX46988.1"/>
    </source>
</evidence>
<organism evidence="11 12">
    <name type="scientific">Candidatus Borkfalkia faecigallinarum</name>
    <dbReference type="NCBI Taxonomy" id="2838509"/>
    <lineage>
        <taxon>Bacteria</taxon>
        <taxon>Bacillati</taxon>
        <taxon>Bacillota</taxon>
        <taxon>Clostridia</taxon>
        <taxon>Christensenellales</taxon>
        <taxon>Christensenellaceae</taxon>
        <taxon>Candidatus Borkfalkia</taxon>
    </lineage>
</organism>
<comment type="similarity">
    <text evidence="7">Belongs to the IspG family.</text>
</comment>
<evidence type="ECO:0000256" key="5">
    <source>
        <dbReference type="ARBA" id="ARBA00023014"/>
    </source>
</evidence>
<evidence type="ECO:0000256" key="2">
    <source>
        <dbReference type="ARBA" id="ARBA00022723"/>
    </source>
</evidence>
<gene>
    <name evidence="7 11" type="primary">ispG</name>
    <name evidence="11" type="synonym">gcpE</name>
    <name evidence="11" type="ORF">H9737_04775</name>
</gene>
<keyword evidence="6 7" id="KW-0414">Isoprene biosynthesis</keyword>
<dbReference type="PANTHER" id="PTHR30454">
    <property type="entry name" value="4-HYDROXY-3-METHYLBUT-2-EN-1-YL DIPHOSPHATE SYNTHASE"/>
    <property type="match status" value="1"/>
</dbReference>
<evidence type="ECO:0000256" key="3">
    <source>
        <dbReference type="ARBA" id="ARBA00023002"/>
    </source>
</evidence>
<evidence type="ECO:0000259" key="9">
    <source>
        <dbReference type="Pfam" id="PF04551"/>
    </source>
</evidence>
<dbReference type="InterPro" id="IPR004588">
    <property type="entry name" value="IspG_bac-typ"/>
</dbReference>
<feature type="binding site" evidence="7">
    <location>
        <position position="263"/>
    </location>
    <ligand>
        <name>[4Fe-4S] cluster</name>
        <dbReference type="ChEBI" id="CHEBI:49883"/>
    </ligand>
</feature>
<dbReference type="NCBIfam" id="NF001540">
    <property type="entry name" value="PRK00366.1"/>
    <property type="match status" value="1"/>
</dbReference>
<dbReference type="Pfam" id="PF04551">
    <property type="entry name" value="GcpE"/>
    <property type="match status" value="1"/>
</dbReference>
<dbReference type="AlphaFoldDB" id="A0A9D2AR97"/>
<dbReference type="Gene3D" id="3.30.413.10">
    <property type="entry name" value="Sulfite Reductase Hemoprotein, domain 1"/>
    <property type="match status" value="1"/>
</dbReference>
<dbReference type="GO" id="GO:0046429">
    <property type="term" value="F:4-hydroxy-3-methylbut-2-en-1-yl diphosphate synthase activity (ferredoxin)"/>
    <property type="evidence" value="ECO:0007669"/>
    <property type="project" value="UniProtKB-UniRule"/>
</dbReference>
<feature type="binding site" evidence="7">
    <location>
        <position position="305"/>
    </location>
    <ligand>
        <name>[4Fe-4S] cluster</name>
        <dbReference type="ChEBI" id="CHEBI:49883"/>
    </ligand>
</feature>
<dbReference type="PIRSF" id="PIRSF004640">
    <property type="entry name" value="IspG"/>
    <property type="match status" value="1"/>
</dbReference>
<dbReference type="Gene3D" id="3.20.20.20">
    <property type="entry name" value="Dihydropteroate synthase-like"/>
    <property type="match status" value="1"/>
</dbReference>
<dbReference type="NCBIfam" id="TIGR00612">
    <property type="entry name" value="ispG_gcpE"/>
    <property type="match status" value="1"/>
</dbReference>
<name>A0A9D2AR97_9FIRM</name>
<dbReference type="GO" id="GO:0141197">
    <property type="term" value="F:4-hydroxy-3-methylbut-2-enyl-diphosphate synthase activity (flavodoxin)"/>
    <property type="evidence" value="ECO:0007669"/>
    <property type="project" value="UniProtKB-EC"/>
</dbReference>
<dbReference type="EMBL" id="DXFD01000074">
    <property type="protein sequence ID" value="HIX46988.1"/>
    <property type="molecule type" value="Genomic_DNA"/>
</dbReference>
<protein>
    <recommendedName>
        <fullName evidence="7">4-hydroxy-3-methylbut-2-en-1-yl diphosphate synthase (flavodoxin)</fullName>
        <ecNumber evidence="7">1.17.7.3</ecNumber>
    </recommendedName>
    <alternativeName>
        <fullName evidence="7">1-hydroxy-2-methyl-2-(E)-butenyl 4-diphosphate synthase</fullName>
    </alternativeName>
</protein>
<feature type="domain" description="IspG C-terminal" evidence="10">
    <location>
        <begin position="259"/>
        <end position="346"/>
    </location>
</feature>
<feature type="region of interest" description="Disordered" evidence="8">
    <location>
        <begin position="372"/>
        <end position="398"/>
    </location>
</feature>
<sequence length="398" mass="41875">MERNKTKQVRIGGVALGGGAPVRVQSMTTTPTSDVARTLEQIGRLYAAGCEIVRVAVRDEADARAIRALRGRSPVPIVADIHFSADLAVLSVENGADKIRINPGNIGGEAAVRRVADCVRAHGIPVRVGANTGSIEREHLQKYGRSARALVESALFDVARLEKYGVGDIVISVKASSVPLTVEAYRMLAERTDHPLHLGVTEAGTRESGIVKSSVGIGALLLDGIGDTLRVSLTDDPVEEVIAAKRILRACGLEKDYVEVISCPTCGRCEWDSMGLARRVERAVFGIRKPLKIAVMGCVVNGPGEARDCDVGIAGGKGKCVLFRRGEPVGTVRAEEAEAAFLQAVRACLDEDGGAPSANVVKEANKTAVNGAKEANKTSVNGAEKVNKTAANGAEEAN</sequence>
<dbReference type="EC" id="1.17.7.3" evidence="7"/>
<comment type="pathway">
    <text evidence="7">Isoprenoid biosynthesis; isopentenyl diphosphate biosynthesis via DXP pathway; isopentenyl diphosphate from 1-deoxy-D-xylulose 5-phosphate: step 5/6.</text>
</comment>
<dbReference type="InterPro" id="IPR058578">
    <property type="entry name" value="IspG_TIM"/>
</dbReference>
<dbReference type="PANTHER" id="PTHR30454:SF0">
    <property type="entry name" value="4-HYDROXY-3-METHYLBUT-2-EN-1-YL DIPHOSPHATE SYNTHASE (FERREDOXIN), CHLOROPLASTIC"/>
    <property type="match status" value="1"/>
</dbReference>
<dbReference type="GO" id="GO:0005506">
    <property type="term" value="F:iron ion binding"/>
    <property type="evidence" value="ECO:0007669"/>
    <property type="project" value="InterPro"/>
</dbReference>
<dbReference type="InterPro" id="IPR045854">
    <property type="entry name" value="NO2/SO3_Rdtase_4Fe4S_sf"/>
</dbReference>
<evidence type="ECO:0000256" key="1">
    <source>
        <dbReference type="ARBA" id="ARBA00022485"/>
    </source>
</evidence>